<keyword evidence="2" id="KW-1133">Transmembrane helix</keyword>
<gene>
    <name evidence="3" type="ORF">MICPUCDRAFT_57025</name>
</gene>
<evidence type="ECO:0000256" key="1">
    <source>
        <dbReference type="SAM" id="MobiDB-lite"/>
    </source>
</evidence>
<keyword evidence="4" id="KW-1185">Reference proteome</keyword>
<protein>
    <submittedName>
        <fullName evidence="3">Predicted protein</fullName>
    </submittedName>
</protein>
<dbReference type="EMBL" id="GG663738">
    <property type="protein sequence ID" value="EEH57957.1"/>
    <property type="molecule type" value="Genomic_DNA"/>
</dbReference>
<sequence length="172" mass="18101">MPHVALVPARLGAVARGDAPRRVRAVASARVEASSSKRAPSRGRAKSVSKQLSVIRRRLPPPAVARGRRSTATLSSADENDEAHDVEHAAPTPKKKKSEINITGMGSRYVEGEITWAAIAVQAALAVMALGAVGALVFTAPNKDSPQFQKRDRVENVRLGVVSDVNDAPGAA</sequence>
<dbReference type="GeneID" id="9683051"/>
<accession>C1MPT3</accession>
<name>C1MPT3_MICPC</name>
<dbReference type="AlphaFoldDB" id="C1MPT3"/>
<feature type="transmembrane region" description="Helical" evidence="2">
    <location>
        <begin position="114"/>
        <end position="140"/>
    </location>
</feature>
<proteinExistence type="predicted"/>
<organism evidence="4">
    <name type="scientific">Micromonas pusilla (strain CCMP1545)</name>
    <name type="common">Picoplanktonic green alga</name>
    <dbReference type="NCBI Taxonomy" id="564608"/>
    <lineage>
        <taxon>Eukaryota</taxon>
        <taxon>Viridiplantae</taxon>
        <taxon>Chlorophyta</taxon>
        <taxon>Mamiellophyceae</taxon>
        <taxon>Mamiellales</taxon>
        <taxon>Mamiellaceae</taxon>
        <taxon>Micromonas</taxon>
    </lineage>
</organism>
<evidence type="ECO:0000313" key="3">
    <source>
        <dbReference type="EMBL" id="EEH57957.1"/>
    </source>
</evidence>
<dbReference type="RefSeq" id="XP_003058006.1">
    <property type="nucleotide sequence ID" value="XM_003057960.1"/>
</dbReference>
<dbReference type="Proteomes" id="UP000001876">
    <property type="component" value="Unassembled WGS sequence"/>
</dbReference>
<keyword evidence="2" id="KW-0812">Transmembrane</keyword>
<feature type="compositionally biased region" description="Low complexity" evidence="1">
    <location>
        <begin position="29"/>
        <end position="38"/>
    </location>
</feature>
<evidence type="ECO:0000256" key="2">
    <source>
        <dbReference type="SAM" id="Phobius"/>
    </source>
</evidence>
<feature type="region of interest" description="Disordered" evidence="1">
    <location>
        <begin position="29"/>
        <end position="99"/>
    </location>
</feature>
<keyword evidence="2" id="KW-0472">Membrane</keyword>
<reference evidence="3 4" key="1">
    <citation type="journal article" date="2009" name="Science">
        <title>Green evolution and dynamic adaptations revealed by genomes of the marine picoeukaryotes Micromonas.</title>
        <authorList>
            <person name="Worden A.Z."/>
            <person name="Lee J.H."/>
            <person name="Mock T."/>
            <person name="Rouze P."/>
            <person name="Simmons M.P."/>
            <person name="Aerts A.L."/>
            <person name="Allen A.E."/>
            <person name="Cuvelier M.L."/>
            <person name="Derelle E."/>
            <person name="Everett M.V."/>
            <person name="Foulon E."/>
            <person name="Grimwood J."/>
            <person name="Gundlach H."/>
            <person name="Henrissat B."/>
            <person name="Napoli C."/>
            <person name="McDonald S.M."/>
            <person name="Parker M.S."/>
            <person name="Rombauts S."/>
            <person name="Salamov A."/>
            <person name="Von Dassow P."/>
            <person name="Badger J.H."/>
            <person name="Coutinho P.M."/>
            <person name="Demir E."/>
            <person name="Dubchak I."/>
            <person name="Gentemann C."/>
            <person name="Eikrem W."/>
            <person name="Gready J.E."/>
            <person name="John U."/>
            <person name="Lanier W."/>
            <person name="Lindquist E.A."/>
            <person name="Lucas S."/>
            <person name="Mayer K.F."/>
            <person name="Moreau H."/>
            <person name="Not F."/>
            <person name="Otillar R."/>
            <person name="Panaud O."/>
            <person name="Pangilinan J."/>
            <person name="Paulsen I."/>
            <person name="Piegu B."/>
            <person name="Poliakov A."/>
            <person name="Robbens S."/>
            <person name="Schmutz J."/>
            <person name="Toulza E."/>
            <person name="Wyss T."/>
            <person name="Zelensky A."/>
            <person name="Zhou K."/>
            <person name="Armbrust E.V."/>
            <person name="Bhattacharya D."/>
            <person name="Goodenough U.W."/>
            <person name="Van de Peer Y."/>
            <person name="Grigoriev I.V."/>
        </authorList>
    </citation>
    <scope>NUCLEOTIDE SEQUENCE [LARGE SCALE GENOMIC DNA]</scope>
    <source>
        <strain evidence="3 4">CCMP1545</strain>
    </source>
</reference>
<dbReference type="KEGG" id="mpp:MICPUCDRAFT_57025"/>
<evidence type="ECO:0000313" key="4">
    <source>
        <dbReference type="Proteomes" id="UP000001876"/>
    </source>
</evidence>